<dbReference type="GO" id="GO:0007155">
    <property type="term" value="P:cell adhesion"/>
    <property type="evidence" value="ECO:0007669"/>
    <property type="project" value="InterPro"/>
</dbReference>
<feature type="compositionally biased region" description="Pro residues" evidence="7">
    <location>
        <begin position="547"/>
        <end position="569"/>
    </location>
</feature>
<dbReference type="InterPro" id="IPR041033">
    <property type="entry name" value="SpaA_PFL_dom_1"/>
</dbReference>
<dbReference type="InterPro" id="IPR008966">
    <property type="entry name" value="Adhesion_dom_sf"/>
</dbReference>
<feature type="domain" description="SpaA-like prealbumin fold" evidence="10">
    <location>
        <begin position="261"/>
        <end position="347"/>
    </location>
</feature>
<evidence type="ECO:0000259" key="10">
    <source>
        <dbReference type="Pfam" id="PF17802"/>
    </source>
</evidence>
<dbReference type="Pfam" id="PF05737">
    <property type="entry name" value="Collagen_bind"/>
    <property type="match status" value="1"/>
</dbReference>
<feature type="domain" description="SpaA-like prealbumin fold" evidence="10">
    <location>
        <begin position="355"/>
        <end position="438"/>
    </location>
</feature>
<dbReference type="Pfam" id="PF17961">
    <property type="entry name" value="Big_8"/>
    <property type="match status" value="1"/>
</dbReference>
<dbReference type="EMBL" id="AZEZ01000043">
    <property type="protein sequence ID" value="KRL44407.1"/>
    <property type="molecule type" value="Genomic_DNA"/>
</dbReference>
<keyword evidence="8" id="KW-0472">Membrane</keyword>
<evidence type="ECO:0000256" key="2">
    <source>
        <dbReference type="ARBA" id="ARBA00007257"/>
    </source>
</evidence>
<evidence type="ECO:0000256" key="1">
    <source>
        <dbReference type="ARBA" id="ARBA00004168"/>
    </source>
</evidence>
<sequence>MSGNPIQPSDNLYTWLNFNVNYNWSIPDDVKINAGDTVPFELPSGLVTPGDMSFPIYDSNNVEIGIATIKAGEASGTITFNDVLSNTNANRHGTLKLVAKGTNTGTGNEGQNWMYNKNGWIAGYDPTGVPNELTWNLALNPNEHNLNNVVLTDILGPNQEYIPGSLTAIAGSYVSGGFVSNGQELHPTVTTDGNKVIISFPGTLTTAVDIYYRVKITGTPADGTTTWTNHATMGSSEDDYSVDSSTSWGGSGTGNGDQNVGTMTLTKTDATTGAPLAGAEYELKDSDGNVIISNAKTDENGQIVIKNLNYGSYTLTEVRAPDGYTLNPTPINFTLPDNGVINLTTDQKDTAETGAVVLKKVDPDTKDTIAGTTFNLLDKNGNIIKEGLVTDGNGEISVDNLPAGEYQFVETQPAEGYVANTTPIEFTVVAGQTTPVELEKFNTAVTVTPDTGNVTLDKVDSVTGKFLPGAIYDLLDSNDNVIQSGLTTDENGQIKITDLPVGSYYFIETNPPEGYQDNLTPIEFFITQGQDSSVTAKDEAGTTPEIPGEPEPPVEPGTPEPPIIIPNPGEPGTTEPPGEPGTPEPPVTNPGEPGTTEPPVEPGTPEPPVTTPIEPQEPQGPTEPVNPEIPSEIIPPVYPTEPTIPTPEIPGEQNDTSTEPETPNTSPSVVLPSTGNNGNPSYGLGVNPGSNSGLGYGQAEFPQTGNQNNLLMIIGGFFIALFVLLKHMIKKLNY</sequence>
<feature type="domain" description="Collagen binding" evidence="9">
    <location>
        <begin position="115"/>
        <end position="236"/>
    </location>
</feature>
<gene>
    <name evidence="12" type="ORF">FD29_GL000061</name>
</gene>
<feature type="transmembrane region" description="Helical" evidence="8">
    <location>
        <begin position="710"/>
        <end position="729"/>
    </location>
</feature>
<feature type="compositionally biased region" description="Low complexity" evidence="7">
    <location>
        <begin position="589"/>
        <end position="598"/>
    </location>
</feature>
<comment type="similarity">
    <text evidence="2">Belongs to the serine-aspartate repeat-containing protein (SDr) family.</text>
</comment>
<feature type="compositionally biased region" description="Pro residues" evidence="7">
    <location>
        <begin position="636"/>
        <end position="648"/>
    </location>
</feature>
<keyword evidence="8" id="KW-1133">Transmembrane helix</keyword>
<dbReference type="Pfam" id="PF17802">
    <property type="entry name" value="SpaA"/>
    <property type="match status" value="3"/>
</dbReference>
<dbReference type="STRING" id="1423770.FD29_GL000061"/>
<evidence type="ECO:0000259" key="9">
    <source>
        <dbReference type="Pfam" id="PF05737"/>
    </source>
</evidence>
<evidence type="ECO:0000256" key="6">
    <source>
        <dbReference type="ARBA" id="ARBA00023088"/>
    </source>
</evidence>
<dbReference type="InterPro" id="IPR041171">
    <property type="entry name" value="SDR_Ig"/>
</dbReference>
<name>A0A0R1QHR2_9LACO</name>
<keyword evidence="3" id="KW-0134">Cell wall</keyword>
<dbReference type="SUPFAM" id="SSF49478">
    <property type="entry name" value="Cna protein B-type domain"/>
    <property type="match status" value="3"/>
</dbReference>
<feature type="compositionally biased region" description="Low complexity" evidence="7">
    <location>
        <begin position="656"/>
        <end position="668"/>
    </location>
</feature>
<keyword evidence="4" id="KW-0964">Secreted</keyword>
<dbReference type="PATRIC" id="fig|1423770.3.peg.58"/>
<evidence type="ECO:0000256" key="7">
    <source>
        <dbReference type="SAM" id="MobiDB-lite"/>
    </source>
</evidence>
<dbReference type="PANTHER" id="PTHR36108">
    <property type="entry name" value="COLOSSIN-B-RELATED"/>
    <property type="match status" value="1"/>
</dbReference>
<dbReference type="Proteomes" id="UP000050872">
    <property type="component" value="Unassembled WGS sequence"/>
</dbReference>
<dbReference type="PANTHER" id="PTHR36108:SF13">
    <property type="entry name" value="COLOSSIN-B-RELATED"/>
    <property type="match status" value="1"/>
</dbReference>
<evidence type="ECO:0000256" key="5">
    <source>
        <dbReference type="ARBA" id="ARBA00022729"/>
    </source>
</evidence>
<dbReference type="InterPro" id="IPR013783">
    <property type="entry name" value="Ig-like_fold"/>
</dbReference>
<feature type="compositionally biased region" description="Pro residues" evidence="7">
    <location>
        <begin position="577"/>
        <end position="588"/>
    </location>
</feature>
<feature type="region of interest" description="Disordered" evidence="7">
    <location>
        <begin position="235"/>
        <end position="258"/>
    </location>
</feature>
<feature type="compositionally biased region" description="Polar residues" evidence="7">
    <location>
        <begin position="671"/>
        <end position="680"/>
    </location>
</feature>
<keyword evidence="8" id="KW-0812">Transmembrane</keyword>
<evidence type="ECO:0000313" key="13">
    <source>
        <dbReference type="Proteomes" id="UP000050872"/>
    </source>
</evidence>
<dbReference type="Gene3D" id="2.60.40.1280">
    <property type="match status" value="1"/>
</dbReference>
<dbReference type="Gene3D" id="2.60.40.740">
    <property type="match status" value="1"/>
</dbReference>
<proteinExistence type="inferred from homology"/>
<feature type="domain" description="SpaA-like prealbumin fold" evidence="10">
    <location>
        <begin position="452"/>
        <end position="539"/>
    </location>
</feature>
<feature type="compositionally biased region" description="Pro residues" evidence="7">
    <location>
        <begin position="599"/>
        <end position="610"/>
    </location>
</feature>
<dbReference type="Gene3D" id="2.60.40.10">
    <property type="entry name" value="Immunoglobulins"/>
    <property type="match status" value="3"/>
</dbReference>
<keyword evidence="6" id="KW-0572">Peptidoglycan-anchor</keyword>
<keyword evidence="5" id="KW-0732">Signal</keyword>
<feature type="domain" description="SDR-like Ig" evidence="11">
    <location>
        <begin position="14"/>
        <end position="99"/>
    </location>
</feature>
<comment type="caution">
    <text evidence="12">The sequence shown here is derived from an EMBL/GenBank/DDBJ whole genome shotgun (WGS) entry which is preliminary data.</text>
</comment>
<dbReference type="InterPro" id="IPR011252">
    <property type="entry name" value="Fibrogen-bd_dom1"/>
</dbReference>
<feature type="region of interest" description="Disordered" evidence="7">
    <location>
        <begin position="531"/>
        <end position="681"/>
    </location>
</feature>
<organism evidence="12 13">
    <name type="scientific">Companilactobacillus mindensis DSM 14500</name>
    <dbReference type="NCBI Taxonomy" id="1423770"/>
    <lineage>
        <taxon>Bacteria</taxon>
        <taxon>Bacillati</taxon>
        <taxon>Bacillota</taxon>
        <taxon>Bacilli</taxon>
        <taxon>Lactobacillales</taxon>
        <taxon>Lactobacillaceae</taxon>
        <taxon>Companilactobacillus</taxon>
    </lineage>
</organism>
<comment type="subcellular location">
    <subcellularLocation>
        <location evidence="1">Secreted</location>
        <location evidence="1">Cell wall</location>
        <topology evidence="1">Peptidoglycan-anchor</topology>
    </subcellularLocation>
</comment>
<keyword evidence="13" id="KW-1185">Reference proteome</keyword>
<evidence type="ECO:0000256" key="3">
    <source>
        <dbReference type="ARBA" id="ARBA00022512"/>
    </source>
</evidence>
<dbReference type="InterPro" id="IPR008456">
    <property type="entry name" value="Collagen-bd_dom"/>
</dbReference>
<protein>
    <submittedName>
        <fullName evidence="12">Outer membrane protein</fullName>
    </submittedName>
</protein>
<evidence type="ECO:0000256" key="8">
    <source>
        <dbReference type="SAM" id="Phobius"/>
    </source>
</evidence>
<accession>A0A0R1QHR2</accession>
<dbReference type="GO" id="GO:0005518">
    <property type="term" value="F:collagen binding"/>
    <property type="evidence" value="ECO:0007669"/>
    <property type="project" value="InterPro"/>
</dbReference>
<evidence type="ECO:0000256" key="4">
    <source>
        <dbReference type="ARBA" id="ARBA00022525"/>
    </source>
</evidence>
<evidence type="ECO:0000313" key="12">
    <source>
        <dbReference type="EMBL" id="KRL44407.1"/>
    </source>
</evidence>
<dbReference type="SUPFAM" id="SSF49401">
    <property type="entry name" value="Bacterial adhesins"/>
    <property type="match status" value="2"/>
</dbReference>
<reference evidence="12 13" key="1">
    <citation type="journal article" date="2015" name="Genome Announc.">
        <title>Expanding the biotechnology potential of lactobacilli through comparative genomics of 213 strains and associated genera.</title>
        <authorList>
            <person name="Sun Z."/>
            <person name="Harris H.M."/>
            <person name="McCann A."/>
            <person name="Guo C."/>
            <person name="Argimon S."/>
            <person name="Zhang W."/>
            <person name="Yang X."/>
            <person name="Jeffery I.B."/>
            <person name="Cooney J.C."/>
            <person name="Kagawa T.F."/>
            <person name="Liu W."/>
            <person name="Song Y."/>
            <person name="Salvetti E."/>
            <person name="Wrobel A."/>
            <person name="Rasinkangas P."/>
            <person name="Parkhill J."/>
            <person name="Rea M.C."/>
            <person name="O'Sullivan O."/>
            <person name="Ritari J."/>
            <person name="Douillard F.P."/>
            <person name="Paul Ross R."/>
            <person name="Yang R."/>
            <person name="Briner A.E."/>
            <person name="Felis G.E."/>
            <person name="de Vos W.M."/>
            <person name="Barrangou R."/>
            <person name="Klaenhammer T.R."/>
            <person name="Caufield P.W."/>
            <person name="Cui Y."/>
            <person name="Zhang H."/>
            <person name="O'Toole P.W."/>
        </authorList>
    </citation>
    <scope>NUCLEOTIDE SEQUENCE [LARGE SCALE GENOMIC DNA]</scope>
    <source>
        <strain evidence="12 13">DSM 14500</strain>
    </source>
</reference>
<dbReference type="AlphaFoldDB" id="A0A0R1QHR2"/>
<evidence type="ECO:0000259" key="11">
    <source>
        <dbReference type="Pfam" id="PF17961"/>
    </source>
</evidence>